<dbReference type="AlphaFoldDB" id="A0A072PIZ9"/>
<sequence length="391" mass="43919">MNVVEKPFGVVLLIGGCGIIGHHIIVDIVTKCGVARAEDVHIFDRHVGPDQLYYTAFIPEANYHKGDICDSARLAQVLQQVRPAVVFDLVSPPMFNYDLAYYMRINVEARRVLLDLARETRTVKAFVYNSSAGVIHDSYSDLCNADESWPVLFMPQQCEPYSHSKAVAETMVLEANGYGPSTSSNEGSQGRWKMHTVSIRQCTPFGANHGETTVALVENARNGKYKYQVGDNSNLVDWTYIENSARAFSLAAQALLITHESHTNQPVEEASRVDGEAFLVSNDQPVRFWTFARQIGAAAGYEIDDKDVRVIPRWVAMTMAFVAEWSTWVLSFGRRKAAFTRFGIRYSTLNHYHCIDKAKQRLKYEPMVDLEEGIRRSVLPYKTAAPQEHGG</sequence>
<organism evidence="2 3">
    <name type="scientific">Exophiala aquamarina CBS 119918</name>
    <dbReference type="NCBI Taxonomy" id="1182545"/>
    <lineage>
        <taxon>Eukaryota</taxon>
        <taxon>Fungi</taxon>
        <taxon>Dikarya</taxon>
        <taxon>Ascomycota</taxon>
        <taxon>Pezizomycotina</taxon>
        <taxon>Eurotiomycetes</taxon>
        <taxon>Chaetothyriomycetidae</taxon>
        <taxon>Chaetothyriales</taxon>
        <taxon>Herpotrichiellaceae</taxon>
        <taxon>Exophiala</taxon>
    </lineage>
</organism>
<name>A0A072PIZ9_9EURO</name>
<keyword evidence="3" id="KW-1185">Reference proteome</keyword>
<evidence type="ECO:0000313" key="2">
    <source>
        <dbReference type="EMBL" id="KEF59836.1"/>
    </source>
</evidence>
<dbReference type="Pfam" id="PF01073">
    <property type="entry name" value="3Beta_HSD"/>
    <property type="match status" value="1"/>
</dbReference>
<dbReference type="SUPFAM" id="SSF51735">
    <property type="entry name" value="NAD(P)-binding Rossmann-fold domains"/>
    <property type="match status" value="1"/>
</dbReference>
<evidence type="ECO:0000259" key="1">
    <source>
        <dbReference type="Pfam" id="PF01073"/>
    </source>
</evidence>
<dbReference type="EMBL" id="AMGV01000003">
    <property type="protein sequence ID" value="KEF59836.1"/>
    <property type="molecule type" value="Genomic_DNA"/>
</dbReference>
<dbReference type="HOGENOM" id="CLU_007383_6_8_1"/>
<dbReference type="InterPro" id="IPR002225">
    <property type="entry name" value="3Beta_OHSteriod_DH/Estase"/>
</dbReference>
<dbReference type="GO" id="GO:0016616">
    <property type="term" value="F:oxidoreductase activity, acting on the CH-OH group of donors, NAD or NADP as acceptor"/>
    <property type="evidence" value="ECO:0007669"/>
    <property type="project" value="InterPro"/>
</dbReference>
<dbReference type="OrthoDB" id="10058185at2759"/>
<gene>
    <name evidence="2" type="ORF">A1O9_04684</name>
</gene>
<dbReference type="InterPro" id="IPR036291">
    <property type="entry name" value="NAD(P)-bd_dom_sf"/>
</dbReference>
<dbReference type="Gene3D" id="3.40.50.720">
    <property type="entry name" value="NAD(P)-binding Rossmann-like Domain"/>
    <property type="match status" value="1"/>
</dbReference>
<dbReference type="Proteomes" id="UP000027920">
    <property type="component" value="Unassembled WGS sequence"/>
</dbReference>
<proteinExistence type="predicted"/>
<dbReference type="PANTHER" id="PTHR43000">
    <property type="entry name" value="DTDP-D-GLUCOSE 4,6-DEHYDRATASE-RELATED"/>
    <property type="match status" value="1"/>
</dbReference>
<accession>A0A072PIZ9</accession>
<reference evidence="2 3" key="1">
    <citation type="submission" date="2013-03" db="EMBL/GenBank/DDBJ databases">
        <title>The Genome Sequence of Exophiala aquamarina CBS 119918.</title>
        <authorList>
            <consortium name="The Broad Institute Genomics Platform"/>
            <person name="Cuomo C."/>
            <person name="de Hoog S."/>
            <person name="Gorbushina A."/>
            <person name="Walker B."/>
            <person name="Young S.K."/>
            <person name="Zeng Q."/>
            <person name="Gargeya S."/>
            <person name="Fitzgerald M."/>
            <person name="Haas B."/>
            <person name="Abouelleil A."/>
            <person name="Allen A.W."/>
            <person name="Alvarado L."/>
            <person name="Arachchi H.M."/>
            <person name="Berlin A.M."/>
            <person name="Chapman S.B."/>
            <person name="Gainer-Dewar J."/>
            <person name="Goldberg J."/>
            <person name="Griggs A."/>
            <person name="Gujja S."/>
            <person name="Hansen M."/>
            <person name="Howarth C."/>
            <person name="Imamovic A."/>
            <person name="Ireland A."/>
            <person name="Larimer J."/>
            <person name="McCowan C."/>
            <person name="Murphy C."/>
            <person name="Pearson M."/>
            <person name="Poon T.W."/>
            <person name="Priest M."/>
            <person name="Roberts A."/>
            <person name="Saif S."/>
            <person name="Shea T."/>
            <person name="Sisk P."/>
            <person name="Sykes S."/>
            <person name="Wortman J."/>
            <person name="Nusbaum C."/>
            <person name="Birren B."/>
        </authorList>
    </citation>
    <scope>NUCLEOTIDE SEQUENCE [LARGE SCALE GENOMIC DNA]</scope>
    <source>
        <strain evidence="2 3">CBS 119918</strain>
    </source>
</reference>
<feature type="domain" description="3-beta hydroxysteroid dehydrogenase/isomerase" evidence="1">
    <location>
        <begin position="13"/>
        <end position="304"/>
    </location>
</feature>
<dbReference type="PROSITE" id="PS51257">
    <property type="entry name" value="PROKAR_LIPOPROTEIN"/>
    <property type="match status" value="1"/>
</dbReference>
<dbReference type="STRING" id="1182545.A0A072PIZ9"/>
<protein>
    <recommendedName>
        <fullName evidence="1">3-beta hydroxysteroid dehydrogenase/isomerase domain-containing protein</fullName>
    </recommendedName>
</protein>
<comment type="caution">
    <text evidence="2">The sequence shown here is derived from an EMBL/GenBank/DDBJ whole genome shotgun (WGS) entry which is preliminary data.</text>
</comment>
<dbReference type="RefSeq" id="XP_013262426.1">
    <property type="nucleotide sequence ID" value="XM_013406972.1"/>
</dbReference>
<dbReference type="GeneID" id="25279613"/>
<dbReference type="GO" id="GO:0006694">
    <property type="term" value="P:steroid biosynthetic process"/>
    <property type="evidence" value="ECO:0007669"/>
    <property type="project" value="InterPro"/>
</dbReference>
<evidence type="ECO:0000313" key="3">
    <source>
        <dbReference type="Proteomes" id="UP000027920"/>
    </source>
</evidence>
<dbReference type="VEuPathDB" id="FungiDB:A1O9_04684"/>